<dbReference type="EMBL" id="JPRL01000001">
    <property type="protein sequence ID" value="KFF05312.1"/>
    <property type="molecule type" value="Genomic_DNA"/>
</dbReference>
<dbReference type="AlphaFoldDB" id="A0A085ZLJ8"/>
<dbReference type="STRING" id="362418.IW19_07105"/>
<sequence length="80" mass="9427">MSKIDKLIEKLKSKPKDFSWDEMLKVLNYFGYKQISQGKTGGSRRKFVNKNKEIISLHEPHPQKVLKGYQLDIIIEHLEL</sequence>
<name>A0A085ZLJ8_9FLAO</name>
<dbReference type="RefSeq" id="WP_035682577.1">
    <property type="nucleotide sequence ID" value="NZ_JPRL01000001.1"/>
</dbReference>
<comment type="caution">
    <text evidence="1">The sequence shown here is derived from an EMBL/GenBank/DDBJ whole genome shotgun (WGS) entry which is preliminary data.</text>
</comment>
<dbReference type="eggNOG" id="ENOG50333Z2">
    <property type="taxonomic scope" value="Bacteria"/>
</dbReference>
<dbReference type="GO" id="GO:0003729">
    <property type="term" value="F:mRNA binding"/>
    <property type="evidence" value="ECO:0007669"/>
    <property type="project" value="InterPro"/>
</dbReference>
<organism evidence="1 2">
    <name type="scientific">Flavobacterium reichenbachii</name>
    <dbReference type="NCBI Taxonomy" id="362418"/>
    <lineage>
        <taxon>Bacteria</taxon>
        <taxon>Pseudomonadati</taxon>
        <taxon>Bacteroidota</taxon>
        <taxon>Flavobacteriia</taxon>
        <taxon>Flavobacteriales</taxon>
        <taxon>Flavobacteriaceae</taxon>
        <taxon>Flavobacterium</taxon>
    </lineage>
</organism>
<dbReference type="InterPro" id="IPR012933">
    <property type="entry name" value="HicA_mRNA_interferase"/>
</dbReference>
<dbReference type="Pfam" id="PF07927">
    <property type="entry name" value="HicA_toxin"/>
    <property type="match status" value="1"/>
</dbReference>
<protein>
    <submittedName>
        <fullName evidence="1">Hexulose-6-phosphate synthase</fullName>
    </submittedName>
</protein>
<gene>
    <name evidence="1" type="ORF">IW19_07105</name>
</gene>
<proteinExistence type="predicted"/>
<keyword evidence="2" id="KW-1185">Reference proteome</keyword>
<evidence type="ECO:0000313" key="1">
    <source>
        <dbReference type="EMBL" id="KFF05312.1"/>
    </source>
</evidence>
<accession>A0A085ZLJ8</accession>
<dbReference type="Proteomes" id="UP000028715">
    <property type="component" value="Unassembled WGS sequence"/>
</dbReference>
<evidence type="ECO:0000313" key="2">
    <source>
        <dbReference type="Proteomes" id="UP000028715"/>
    </source>
</evidence>
<dbReference type="OrthoDB" id="1447122at2"/>
<reference evidence="1 2" key="1">
    <citation type="submission" date="2014-07" db="EMBL/GenBank/DDBJ databases">
        <title>Genome of Flavobacterium reichenbachii LMG 25512.</title>
        <authorList>
            <person name="Stropko S.J."/>
            <person name="Pipes S.E."/>
            <person name="Newman J.D."/>
        </authorList>
    </citation>
    <scope>NUCLEOTIDE SEQUENCE [LARGE SCALE GENOMIC DNA]</scope>
    <source>
        <strain evidence="1 2">LMG 25512</strain>
    </source>
</reference>